<accession>A0A2G5V0B0</accession>
<feature type="chain" id="PRO_5013969446" evidence="1">
    <location>
        <begin position="21"/>
        <end position="135"/>
    </location>
</feature>
<evidence type="ECO:0000256" key="1">
    <source>
        <dbReference type="SAM" id="SignalP"/>
    </source>
</evidence>
<dbReference type="PANTHER" id="PTHR35182:SF1">
    <property type="entry name" value="COLD-SHOCK PROTEIN-RELATED"/>
    <property type="match status" value="1"/>
</dbReference>
<dbReference type="EMBL" id="PDUG01000002">
    <property type="protein sequence ID" value="PIC45205.1"/>
    <property type="molecule type" value="Genomic_DNA"/>
</dbReference>
<evidence type="ECO:0000313" key="2">
    <source>
        <dbReference type="EMBL" id="PIC45205.1"/>
    </source>
</evidence>
<gene>
    <name evidence="2" type="primary">Cnig_chr_II.g5305</name>
    <name evidence="2" type="ORF">B9Z55_005305</name>
</gene>
<keyword evidence="1" id="KW-0732">Signal</keyword>
<comment type="caution">
    <text evidence="2">The sequence shown here is derived from an EMBL/GenBank/DDBJ whole genome shotgun (WGS) entry which is preliminary data.</text>
</comment>
<dbReference type="PANTHER" id="PTHR35182">
    <property type="entry name" value="PROTEIN CBG13762"/>
    <property type="match status" value="1"/>
</dbReference>
<organism evidence="2 3">
    <name type="scientific">Caenorhabditis nigoni</name>
    <dbReference type="NCBI Taxonomy" id="1611254"/>
    <lineage>
        <taxon>Eukaryota</taxon>
        <taxon>Metazoa</taxon>
        <taxon>Ecdysozoa</taxon>
        <taxon>Nematoda</taxon>
        <taxon>Chromadorea</taxon>
        <taxon>Rhabditida</taxon>
        <taxon>Rhabditina</taxon>
        <taxon>Rhabditomorpha</taxon>
        <taxon>Rhabditoidea</taxon>
        <taxon>Rhabditidae</taxon>
        <taxon>Peloderinae</taxon>
        <taxon>Caenorhabditis</taxon>
    </lineage>
</organism>
<sequence length="135" mass="15153">MNRFILASFLLVTIFHVSLAYLSQRKVKNGDQFELDSFKNVTAISRAVPAGVQVFHFEGEHQGSFVDKNGKKIESSNYEIQKSILVIKKFTEADVGFYSKHPKTNIIKKDENGTIYAIPAPALHIILESNIDSPI</sequence>
<dbReference type="AlphaFoldDB" id="A0A2G5V0B0"/>
<name>A0A2G5V0B0_9PELO</name>
<evidence type="ECO:0000313" key="3">
    <source>
        <dbReference type="Proteomes" id="UP000230233"/>
    </source>
</evidence>
<dbReference type="Proteomes" id="UP000230233">
    <property type="component" value="Chromosome II"/>
</dbReference>
<reference evidence="3" key="1">
    <citation type="submission" date="2017-10" db="EMBL/GenBank/DDBJ databases">
        <title>Rapid genome shrinkage in a self-fertile nematode reveals novel sperm competition proteins.</title>
        <authorList>
            <person name="Yin D."/>
            <person name="Schwarz E.M."/>
            <person name="Thomas C.G."/>
            <person name="Felde R.L."/>
            <person name="Korf I.F."/>
            <person name="Cutter A.D."/>
            <person name="Schartner C.M."/>
            <person name="Ralston E.J."/>
            <person name="Meyer B.J."/>
            <person name="Haag E.S."/>
        </authorList>
    </citation>
    <scope>NUCLEOTIDE SEQUENCE [LARGE SCALE GENOMIC DNA]</scope>
    <source>
        <strain evidence="3">JU1422</strain>
    </source>
</reference>
<dbReference type="OrthoDB" id="5869021at2759"/>
<dbReference type="STRING" id="1611254.A0A2G5V0B0"/>
<proteinExistence type="predicted"/>
<keyword evidence="3" id="KW-1185">Reference proteome</keyword>
<feature type="signal peptide" evidence="1">
    <location>
        <begin position="1"/>
        <end position="20"/>
    </location>
</feature>
<protein>
    <submittedName>
        <fullName evidence="2">Uncharacterized protein</fullName>
    </submittedName>
</protein>